<proteinExistence type="predicted"/>
<gene>
    <name evidence="1" type="ORF">LCGC14_0481750</name>
</gene>
<protein>
    <submittedName>
        <fullName evidence="1">Uncharacterized protein</fullName>
    </submittedName>
</protein>
<dbReference type="EMBL" id="LAZR01000524">
    <property type="protein sequence ID" value="KKN65455.1"/>
    <property type="molecule type" value="Genomic_DNA"/>
</dbReference>
<dbReference type="AlphaFoldDB" id="A0A0F9S980"/>
<accession>A0A0F9S980</accession>
<reference evidence="1" key="1">
    <citation type="journal article" date="2015" name="Nature">
        <title>Complex archaea that bridge the gap between prokaryotes and eukaryotes.</title>
        <authorList>
            <person name="Spang A."/>
            <person name="Saw J.H."/>
            <person name="Jorgensen S.L."/>
            <person name="Zaremba-Niedzwiedzka K."/>
            <person name="Martijn J."/>
            <person name="Lind A.E."/>
            <person name="van Eijk R."/>
            <person name="Schleper C."/>
            <person name="Guy L."/>
            <person name="Ettema T.J."/>
        </authorList>
    </citation>
    <scope>NUCLEOTIDE SEQUENCE</scope>
</reference>
<comment type="caution">
    <text evidence="1">The sequence shown here is derived from an EMBL/GenBank/DDBJ whole genome shotgun (WGS) entry which is preliminary data.</text>
</comment>
<evidence type="ECO:0000313" key="1">
    <source>
        <dbReference type="EMBL" id="KKN65455.1"/>
    </source>
</evidence>
<sequence>MIKEQICFRYPNTSTVIVAPRVVDVPDSYSGVILAQEGMFLNKDLELGDVAANTVWFIPPSQILWVKRL</sequence>
<name>A0A0F9S980_9ZZZZ</name>
<organism evidence="1">
    <name type="scientific">marine sediment metagenome</name>
    <dbReference type="NCBI Taxonomy" id="412755"/>
    <lineage>
        <taxon>unclassified sequences</taxon>
        <taxon>metagenomes</taxon>
        <taxon>ecological metagenomes</taxon>
    </lineage>
</organism>